<accession>A0ABR7SFU3</accession>
<dbReference type="Proteomes" id="UP000642284">
    <property type="component" value="Unassembled WGS sequence"/>
</dbReference>
<organism evidence="1 2">
    <name type="scientific">Streptomyces polyasparticus</name>
    <dbReference type="NCBI Taxonomy" id="2767826"/>
    <lineage>
        <taxon>Bacteria</taxon>
        <taxon>Bacillati</taxon>
        <taxon>Actinomycetota</taxon>
        <taxon>Actinomycetes</taxon>
        <taxon>Kitasatosporales</taxon>
        <taxon>Streptomycetaceae</taxon>
        <taxon>Streptomyces</taxon>
    </lineage>
</organism>
<keyword evidence="2" id="KW-1185">Reference proteome</keyword>
<evidence type="ECO:0000313" key="1">
    <source>
        <dbReference type="EMBL" id="MBC9714350.1"/>
    </source>
</evidence>
<sequence length="98" mass="10838">MAQRKERARFGQGPQPVTTVPFQLADGRELGMLRFRSSSWRFAETVDAFRAELAKVHGPALCELSVESVEFTAKNGRRVSYCKPVATVRGPWSLGLAA</sequence>
<name>A0ABR7SFU3_9ACTN</name>
<comment type="caution">
    <text evidence="1">The sequence shown here is derived from an EMBL/GenBank/DDBJ whole genome shotgun (WGS) entry which is preliminary data.</text>
</comment>
<protein>
    <submittedName>
        <fullName evidence="1">Uncharacterized protein</fullName>
    </submittedName>
</protein>
<reference evidence="1 2" key="1">
    <citation type="submission" date="2020-08" db="EMBL/GenBank/DDBJ databases">
        <title>Genemic of Streptomyces polyaspartic.</title>
        <authorList>
            <person name="Liu W."/>
        </authorList>
    </citation>
    <scope>NUCLEOTIDE SEQUENCE [LARGE SCALE GENOMIC DNA]</scope>
    <source>
        <strain evidence="1 2">TRM66268-LWL</strain>
    </source>
</reference>
<proteinExistence type="predicted"/>
<dbReference type="EMBL" id="JACTVJ010000007">
    <property type="protein sequence ID" value="MBC9714350.1"/>
    <property type="molecule type" value="Genomic_DNA"/>
</dbReference>
<gene>
    <name evidence="1" type="ORF">H9Y04_17455</name>
</gene>
<evidence type="ECO:0000313" key="2">
    <source>
        <dbReference type="Proteomes" id="UP000642284"/>
    </source>
</evidence>